<evidence type="ECO:0000256" key="4">
    <source>
        <dbReference type="ARBA" id="ARBA00019403"/>
    </source>
</evidence>
<evidence type="ECO:0000256" key="11">
    <source>
        <dbReference type="ARBA" id="ARBA00023204"/>
    </source>
</evidence>
<evidence type="ECO:0000256" key="10">
    <source>
        <dbReference type="ARBA" id="ARBA00023014"/>
    </source>
</evidence>
<keyword evidence="7" id="KW-0227">DNA damage</keyword>
<keyword evidence="5" id="KW-0004">4Fe-4S</keyword>
<dbReference type="InterPro" id="IPR036895">
    <property type="entry name" value="Uracil-DNA_glycosylase-like_sf"/>
</dbReference>
<evidence type="ECO:0000256" key="7">
    <source>
        <dbReference type="ARBA" id="ARBA00022763"/>
    </source>
</evidence>
<dbReference type="GO" id="GO:0046872">
    <property type="term" value="F:metal ion binding"/>
    <property type="evidence" value="ECO:0007669"/>
    <property type="project" value="UniProtKB-KW"/>
</dbReference>
<dbReference type="PANTHER" id="PTHR33693">
    <property type="entry name" value="TYPE-5 URACIL-DNA GLYCOSYLASE"/>
    <property type="match status" value="1"/>
</dbReference>
<dbReference type="PATRIC" id="fig|1618345.3.peg.188"/>
<dbReference type="STRING" id="1618345.UT18_C0003G0059"/>
<dbReference type="Gene3D" id="3.40.470.10">
    <property type="entry name" value="Uracil-DNA glycosylase-like domain"/>
    <property type="match status" value="1"/>
</dbReference>
<keyword evidence="9" id="KW-0408">Iron</keyword>
<sequence length="211" mass="23590">MISDSQIDKALSLEAINDLARNCTRCGLFKNATNSVPGDGNPQAEIVLIGEAPGEKEDQQGKPFVGAAGKFLTEMLEENGYKREDVYIANVVKHRPPANRDPLPQEVEACFPYLKKQIEIINPKVIVFLGRHSLNRFFPDMKISAAHGKAFRKEVEWLGKSQVFFALYHPAAALHNGSMRDVLKADFMKLPKLLKKINEETIATNTKENLN</sequence>
<keyword evidence="10" id="KW-0411">Iron-sulfur</keyword>
<dbReference type="GO" id="GO:0004844">
    <property type="term" value="F:uracil DNA N-glycosylase activity"/>
    <property type="evidence" value="ECO:0007669"/>
    <property type="project" value="UniProtKB-EC"/>
</dbReference>
<name>A0A0G0M4G4_UNCC2</name>
<accession>A0A0G0M4G4</accession>
<evidence type="ECO:0000256" key="1">
    <source>
        <dbReference type="ARBA" id="ARBA00001400"/>
    </source>
</evidence>
<feature type="domain" description="Uracil-DNA glycosylase-like" evidence="12">
    <location>
        <begin position="37"/>
        <end position="188"/>
    </location>
</feature>
<keyword evidence="6" id="KW-0479">Metal-binding</keyword>
<evidence type="ECO:0000256" key="3">
    <source>
        <dbReference type="ARBA" id="ARBA00012030"/>
    </source>
</evidence>
<evidence type="ECO:0000256" key="5">
    <source>
        <dbReference type="ARBA" id="ARBA00022485"/>
    </source>
</evidence>
<evidence type="ECO:0000256" key="8">
    <source>
        <dbReference type="ARBA" id="ARBA00022801"/>
    </source>
</evidence>
<dbReference type="Pfam" id="PF03167">
    <property type="entry name" value="UDG"/>
    <property type="match status" value="1"/>
</dbReference>
<dbReference type="InterPro" id="IPR005273">
    <property type="entry name" value="Ura-DNA_glyco_family4"/>
</dbReference>
<dbReference type="CDD" id="cd10030">
    <property type="entry name" value="UDG-F4_TTUDGA_SPO1dp_like"/>
    <property type="match status" value="1"/>
</dbReference>
<protein>
    <recommendedName>
        <fullName evidence="4">Type-4 uracil-DNA glycosylase</fullName>
        <ecNumber evidence="3">3.2.2.27</ecNumber>
    </recommendedName>
</protein>
<dbReference type="AlphaFoldDB" id="A0A0G0M4G4"/>
<dbReference type="SUPFAM" id="SSF52141">
    <property type="entry name" value="Uracil-DNA glycosylase-like"/>
    <property type="match status" value="1"/>
</dbReference>
<dbReference type="SMART" id="SM00986">
    <property type="entry name" value="UDG"/>
    <property type="match status" value="1"/>
</dbReference>
<reference evidence="13 14" key="1">
    <citation type="journal article" date="2015" name="Nature">
        <title>rRNA introns, odd ribosomes, and small enigmatic genomes across a large radiation of phyla.</title>
        <authorList>
            <person name="Brown C.T."/>
            <person name="Hug L.A."/>
            <person name="Thomas B.C."/>
            <person name="Sharon I."/>
            <person name="Castelle C.J."/>
            <person name="Singh A."/>
            <person name="Wilkins M.J."/>
            <person name="Williams K.H."/>
            <person name="Banfield J.F."/>
        </authorList>
    </citation>
    <scope>NUCLEOTIDE SEQUENCE [LARGE SCALE GENOMIC DNA]</scope>
</reference>
<gene>
    <name evidence="13" type="ORF">UT18_C0003G0059</name>
</gene>
<dbReference type="NCBIfam" id="TIGR00758">
    <property type="entry name" value="UDG_fam4"/>
    <property type="match status" value="1"/>
</dbReference>
<comment type="caution">
    <text evidence="13">The sequence shown here is derived from an EMBL/GenBank/DDBJ whole genome shotgun (WGS) entry which is preliminary data.</text>
</comment>
<dbReference type="EC" id="3.2.2.27" evidence="3"/>
<proteinExistence type="inferred from homology"/>
<comment type="similarity">
    <text evidence="2">Belongs to the uracil-DNA glycosylase (UDG) superfamily. Type 4 (UDGa) family.</text>
</comment>
<dbReference type="EMBL" id="LBVV01000003">
    <property type="protein sequence ID" value="KKQ95200.1"/>
    <property type="molecule type" value="Genomic_DNA"/>
</dbReference>
<evidence type="ECO:0000256" key="2">
    <source>
        <dbReference type="ARBA" id="ARBA00006521"/>
    </source>
</evidence>
<dbReference type="SMART" id="SM00987">
    <property type="entry name" value="UreE_C"/>
    <property type="match status" value="1"/>
</dbReference>
<dbReference type="InterPro" id="IPR051536">
    <property type="entry name" value="UDG_Type-4/5"/>
</dbReference>
<evidence type="ECO:0000256" key="6">
    <source>
        <dbReference type="ARBA" id="ARBA00022723"/>
    </source>
</evidence>
<organism evidence="13 14">
    <name type="scientific">candidate division CPR2 bacterium GW2011_GWC2_39_10</name>
    <dbReference type="NCBI Taxonomy" id="1618345"/>
    <lineage>
        <taxon>Bacteria</taxon>
        <taxon>Bacteria division CPR2</taxon>
    </lineage>
</organism>
<comment type="catalytic activity">
    <reaction evidence="1">
        <text>Hydrolyzes single-stranded DNA or mismatched double-stranded DNA and polynucleotides, releasing free uracil.</text>
        <dbReference type="EC" id="3.2.2.27"/>
    </reaction>
</comment>
<dbReference type="PANTHER" id="PTHR33693:SF1">
    <property type="entry name" value="TYPE-4 URACIL-DNA GLYCOSYLASE"/>
    <property type="match status" value="1"/>
</dbReference>
<dbReference type="GO" id="GO:0051539">
    <property type="term" value="F:4 iron, 4 sulfur cluster binding"/>
    <property type="evidence" value="ECO:0007669"/>
    <property type="project" value="UniProtKB-KW"/>
</dbReference>
<dbReference type="GO" id="GO:0006281">
    <property type="term" value="P:DNA repair"/>
    <property type="evidence" value="ECO:0007669"/>
    <property type="project" value="UniProtKB-KW"/>
</dbReference>
<keyword evidence="8" id="KW-0378">Hydrolase</keyword>
<dbReference type="Proteomes" id="UP000034207">
    <property type="component" value="Unassembled WGS sequence"/>
</dbReference>
<evidence type="ECO:0000259" key="12">
    <source>
        <dbReference type="SMART" id="SM00986"/>
    </source>
</evidence>
<evidence type="ECO:0000313" key="14">
    <source>
        <dbReference type="Proteomes" id="UP000034207"/>
    </source>
</evidence>
<evidence type="ECO:0000256" key="9">
    <source>
        <dbReference type="ARBA" id="ARBA00023004"/>
    </source>
</evidence>
<evidence type="ECO:0000313" key="13">
    <source>
        <dbReference type="EMBL" id="KKQ95200.1"/>
    </source>
</evidence>
<dbReference type="InterPro" id="IPR005122">
    <property type="entry name" value="Uracil-DNA_glycosylase-like"/>
</dbReference>
<keyword evidence="11" id="KW-0234">DNA repair</keyword>